<accession>A0A0N0DB26</accession>
<feature type="region of interest" description="Disordered" evidence="1">
    <location>
        <begin position="446"/>
        <end position="500"/>
    </location>
</feature>
<evidence type="ECO:0000313" key="3">
    <source>
        <dbReference type="EMBL" id="KPA36164.1"/>
    </source>
</evidence>
<sequence length="500" mass="56209">MSTSHQLATQWVNPSDVSTILFVLGGDVVQKAYSQATGTIYVPVCFSFGCVAYAFVALVGIIGEGRLLSPPDYPCRVMNLNSGYTRENKNFVLGRLLRDLEAIEARKESLSCEEDGDSNYTYGLKISVFEATFNKNGRTEFSWNRVHAVGITITIAQLTLAFIPFIVHRTWSVLLITGAGTLLVQWAGLLPQWRAEKLPNRQRSDQVYAMTSGNGSRDVMVIMGCGNCLDIESLATSQSPRNGRPWEKFLSLSKPQEGNDRELSIIRRNTMLRKAKRSDVWMFRGAPIGFIVTHVSCVCLSVLWLLLLINVSARSEFPESWCLLGVGALGMFQNAWLAARELAPEMRNIPLKRVDQIKGRKVMDSIMDFHVSYNLGVPLRDEFFPGKLREEEVAWWSGDIREYNYKRLSDRTRGRPRPMPHDFGDELKSWTGQRDIHLQRHMPLESLTEEPEPSCTHQDPRGVGMTKGDSGESSTAPRPLRKAATFDMRADSKAAPVWLA</sequence>
<keyword evidence="2" id="KW-1133">Transmembrane helix</keyword>
<reference evidence="3 4" key="1">
    <citation type="submission" date="2015-04" db="EMBL/GenBank/DDBJ databases">
        <title>The draft genome sequence of Fusarium langsethiae, a T-2/HT-2 mycotoxin producer.</title>
        <authorList>
            <person name="Lysoe E."/>
            <person name="Divon H.H."/>
            <person name="Terzi V."/>
            <person name="Orru L."/>
            <person name="Lamontanara A."/>
            <person name="Kolseth A.-K."/>
            <person name="Frandsen R.J."/>
            <person name="Nielsen K."/>
            <person name="Thrane U."/>
        </authorList>
    </citation>
    <scope>NUCLEOTIDE SEQUENCE [LARGE SCALE GENOMIC DNA]</scope>
    <source>
        <strain evidence="3 4">Fl201059</strain>
    </source>
</reference>
<feature type="transmembrane region" description="Helical" evidence="2">
    <location>
        <begin position="281"/>
        <end position="309"/>
    </location>
</feature>
<keyword evidence="4" id="KW-1185">Reference proteome</keyword>
<dbReference type="AlphaFoldDB" id="A0A0N0DB26"/>
<evidence type="ECO:0000256" key="1">
    <source>
        <dbReference type="SAM" id="MobiDB-lite"/>
    </source>
</evidence>
<feature type="transmembrane region" description="Helical" evidence="2">
    <location>
        <begin position="146"/>
        <end position="167"/>
    </location>
</feature>
<dbReference type="Proteomes" id="UP000037904">
    <property type="component" value="Unassembled WGS sequence"/>
</dbReference>
<organism evidence="3 4">
    <name type="scientific">Fusarium langsethiae</name>
    <dbReference type="NCBI Taxonomy" id="179993"/>
    <lineage>
        <taxon>Eukaryota</taxon>
        <taxon>Fungi</taxon>
        <taxon>Dikarya</taxon>
        <taxon>Ascomycota</taxon>
        <taxon>Pezizomycotina</taxon>
        <taxon>Sordariomycetes</taxon>
        <taxon>Hypocreomycetidae</taxon>
        <taxon>Hypocreales</taxon>
        <taxon>Nectriaceae</taxon>
        <taxon>Fusarium</taxon>
    </lineage>
</organism>
<comment type="caution">
    <text evidence="3">The sequence shown here is derived from an EMBL/GenBank/DDBJ whole genome shotgun (WGS) entry which is preliminary data.</text>
</comment>
<protein>
    <submittedName>
        <fullName evidence="3">Uncharacterized protein</fullName>
    </submittedName>
</protein>
<name>A0A0N0DB26_FUSLA</name>
<evidence type="ECO:0000256" key="2">
    <source>
        <dbReference type="SAM" id="Phobius"/>
    </source>
</evidence>
<keyword evidence="2" id="KW-0812">Transmembrane</keyword>
<keyword evidence="2" id="KW-0472">Membrane</keyword>
<dbReference type="EMBL" id="JXCE01000732">
    <property type="protein sequence ID" value="KPA36164.1"/>
    <property type="molecule type" value="Genomic_DNA"/>
</dbReference>
<feature type="transmembrane region" description="Helical" evidence="2">
    <location>
        <begin position="40"/>
        <end position="62"/>
    </location>
</feature>
<proteinExistence type="predicted"/>
<feature type="transmembrane region" description="Helical" evidence="2">
    <location>
        <begin position="173"/>
        <end position="193"/>
    </location>
</feature>
<gene>
    <name evidence="3" type="ORF">FLAG1_11084</name>
</gene>
<dbReference type="OrthoDB" id="1937642at2759"/>
<evidence type="ECO:0000313" key="4">
    <source>
        <dbReference type="Proteomes" id="UP000037904"/>
    </source>
</evidence>